<evidence type="ECO:0000313" key="2">
    <source>
        <dbReference type="EMBL" id="MBB5659799.1"/>
    </source>
</evidence>
<proteinExistence type="predicted"/>
<dbReference type="InterPro" id="IPR013078">
    <property type="entry name" value="His_Pase_superF_clade-1"/>
</dbReference>
<gene>
    <name evidence="2" type="ORF">FHS65_000517</name>
</gene>
<dbReference type="InterPro" id="IPR029033">
    <property type="entry name" value="His_PPase_superfam"/>
</dbReference>
<dbReference type="RefSeq" id="WP_123286767.1">
    <property type="nucleotide sequence ID" value="NZ_JACIJB010000001.1"/>
</dbReference>
<accession>A0A7W9E7C4</accession>
<dbReference type="OrthoDB" id="3296006at2"/>
<dbReference type="EMBL" id="JACIJB010000001">
    <property type="protein sequence ID" value="MBB5659799.1"/>
    <property type="molecule type" value="Genomic_DNA"/>
</dbReference>
<reference evidence="2 3" key="1">
    <citation type="submission" date="2020-08" db="EMBL/GenBank/DDBJ databases">
        <title>Genomic Encyclopedia of Type Strains, Phase IV (KMG-IV): sequencing the most valuable type-strain genomes for metagenomic binning, comparative biology and taxonomic classification.</title>
        <authorList>
            <person name="Goeker M."/>
        </authorList>
    </citation>
    <scope>NUCLEOTIDE SEQUENCE [LARGE SCALE GENOMIC DNA]</scope>
    <source>
        <strain evidence="2 3">DSM 24448</strain>
    </source>
</reference>
<organism evidence="2 3">
    <name type="scientific">Brevundimonas halotolerans</name>
    <dbReference type="NCBI Taxonomy" id="69670"/>
    <lineage>
        <taxon>Bacteria</taxon>
        <taxon>Pseudomonadati</taxon>
        <taxon>Pseudomonadota</taxon>
        <taxon>Alphaproteobacteria</taxon>
        <taxon>Caulobacterales</taxon>
        <taxon>Caulobacteraceae</taxon>
        <taxon>Brevundimonas</taxon>
    </lineage>
</organism>
<dbReference type="Gene3D" id="3.40.50.1240">
    <property type="entry name" value="Phosphoglycerate mutase-like"/>
    <property type="match status" value="1"/>
</dbReference>
<name>A0A7W9E7C4_9CAUL</name>
<dbReference type="AlphaFoldDB" id="A0A7W9E7C4"/>
<sequence>MTKPLIAGLAIAAGLALCASAASAQTVYIVRHAEKASDTERDPVLSEAGMARAEAVTALFEDGAPDLVVVSPLQRTRLTAGPTVTASGAFVAVSPLEAGVEAHVETIRQGVLALPEDAVVLISGHSNTVPLIARALGYETPDMPECEYDRLIRIELRNDQVSGETLRYGAPSTC</sequence>
<dbReference type="SMART" id="SM00855">
    <property type="entry name" value="PGAM"/>
    <property type="match status" value="1"/>
</dbReference>
<dbReference type="Proteomes" id="UP000548978">
    <property type="component" value="Unassembled WGS sequence"/>
</dbReference>
<dbReference type="Pfam" id="PF00300">
    <property type="entry name" value="His_Phos_1"/>
    <property type="match status" value="1"/>
</dbReference>
<keyword evidence="1" id="KW-0732">Signal</keyword>
<protein>
    <submittedName>
        <fullName evidence="2">Phosphohistidine phosphatase SixA</fullName>
    </submittedName>
</protein>
<evidence type="ECO:0000256" key="1">
    <source>
        <dbReference type="SAM" id="SignalP"/>
    </source>
</evidence>
<keyword evidence="3" id="KW-1185">Reference proteome</keyword>
<comment type="caution">
    <text evidence="2">The sequence shown here is derived from an EMBL/GenBank/DDBJ whole genome shotgun (WGS) entry which is preliminary data.</text>
</comment>
<feature type="chain" id="PRO_5031055990" evidence="1">
    <location>
        <begin position="25"/>
        <end position="174"/>
    </location>
</feature>
<evidence type="ECO:0000313" key="3">
    <source>
        <dbReference type="Proteomes" id="UP000548978"/>
    </source>
</evidence>
<dbReference type="CDD" id="cd07067">
    <property type="entry name" value="HP_PGM_like"/>
    <property type="match status" value="1"/>
</dbReference>
<feature type="signal peptide" evidence="1">
    <location>
        <begin position="1"/>
        <end position="24"/>
    </location>
</feature>
<dbReference type="SUPFAM" id="SSF53254">
    <property type="entry name" value="Phosphoglycerate mutase-like"/>
    <property type="match status" value="1"/>
</dbReference>